<dbReference type="InterPro" id="IPR013766">
    <property type="entry name" value="Thioredoxin_domain"/>
</dbReference>
<dbReference type="CDD" id="cd03012">
    <property type="entry name" value="TlpA_like_DipZ_like"/>
    <property type="match status" value="1"/>
</dbReference>
<dbReference type="Pfam" id="PF08534">
    <property type="entry name" value="Redoxin"/>
    <property type="match status" value="1"/>
</dbReference>
<gene>
    <name evidence="3" type="ORF">CS062_07715</name>
</gene>
<feature type="signal peptide" evidence="1">
    <location>
        <begin position="1"/>
        <end position="33"/>
    </location>
</feature>
<feature type="chain" id="PRO_5013883407" evidence="1">
    <location>
        <begin position="34"/>
        <end position="189"/>
    </location>
</feature>
<dbReference type="GO" id="GO:0016491">
    <property type="term" value="F:oxidoreductase activity"/>
    <property type="evidence" value="ECO:0007669"/>
    <property type="project" value="InterPro"/>
</dbReference>
<dbReference type="InterPro" id="IPR036249">
    <property type="entry name" value="Thioredoxin-like_sf"/>
</dbReference>
<dbReference type="InterPro" id="IPR050553">
    <property type="entry name" value="Thioredoxin_ResA/DsbE_sf"/>
</dbReference>
<dbReference type="PROSITE" id="PS51352">
    <property type="entry name" value="THIOREDOXIN_2"/>
    <property type="match status" value="1"/>
</dbReference>
<keyword evidence="4" id="KW-1185">Reference proteome</keyword>
<dbReference type="OrthoDB" id="9811352at2"/>
<accession>A0A2G9CBR5</accession>
<reference evidence="3 4" key="1">
    <citation type="submission" date="2017-11" db="EMBL/GenBank/DDBJ databases">
        <title>Draft genome sequence of Mitsuaria sp. HWN-4.</title>
        <authorList>
            <person name="Gundlapally S.R."/>
        </authorList>
    </citation>
    <scope>NUCLEOTIDE SEQUENCE [LARGE SCALE GENOMIC DNA]</scope>
    <source>
        <strain evidence="3 4">HWN-4</strain>
    </source>
</reference>
<dbReference type="InterPro" id="IPR013740">
    <property type="entry name" value="Redoxin"/>
</dbReference>
<protein>
    <submittedName>
        <fullName evidence="3">Thioredoxin</fullName>
    </submittedName>
</protein>
<evidence type="ECO:0000256" key="1">
    <source>
        <dbReference type="SAM" id="SignalP"/>
    </source>
</evidence>
<dbReference type="InterPro" id="IPR006311">
    <property type="entry name" value="TAT_signal"/>
</dbReference>
<feature type="domain" description="Thioredoxin" evidence="2">
    <location>
        <begin position="41"/>
        <end position="186"/>
    </location>
</feature>
<proteinExistence type="predicted"/>
<comment type="caution">
    <text evidence="3">The sequence shown here is derived from an EMBL/GenBank/DDBJ whole genome shotgun (WGS) entry which is preliminary data.</text>
</comment>
<dbReference type="PANTHER" id="PTHR42852">
    <property type="entry name" value="THIOL:DISULFIDE INTERCHANGE PROTEIN DSBE"/>
    <property type="match status" value="1"/>
</dbReference>
<evidence type="ECO:0000313" key="3">
    <source>
        <dbReference type="EMBL" id="PIM53857.1"/>
    </source>
</evidence>
<dbReference type="Proteomes" id="UP000231501">
    <property type="component" value="Unassembled WGS sequence"/>
</dbReference>
<dbReference type="SUPFAM" id="SSF52833">
    <property type="entry name" value="Thioredoxin-like"/>
    <property type="match status" value="1"/>
</dbReference>
<name>A0A2G9CBR5_9BURK</name>
<dbReference type="EMBL" id="PEOG01000016">
    <property type="protein sequence ID" value="PIM53857.1"/>
    <property type="molecule type" value="Genomic_DNA"/>
</dbReference>
<keyword evidence="1" id="KW-0732">Signal</keyword>
<organism evidence="3 4">
    <name type="scientific">Roseateles chitinivorans</name>
    <dbReference type="NCBI Taxonomy" id="2917965"/>
    <lineage>
        <taxon>Bacteria</taxon>
        <taxon>Pseudomonadati</taxon>
        <taxon>Pseudomonadota</taxon>
        <taxon>Betaproteobacteria</taxon>
        <taxon>Burkholderiales</taxon>
        <taxon>Sphaerotilaceae</taxon>
        <taxon>Roseateles</taxon>
    </lineage>
</organism>
<dbReference type="PANTHER" id="PTHR42852:SF13">
    <property type="entry name" value="PROTEIN DIPZ"/>
    <property type="match status" value="1"/>
</dbReference>
<dbReference type="PROSITE" id="PS51318">
    <property type="entry name" value="TAT"/>
    <property type="match status" value="1"/>
</dbReference>
<dbReference type="AlphaFoldDB" id="A0A2G9CBR5"/>
<evidence type="ECO:0000259" key="2">
    <source>
        <dbReference type="PROSITE" id="PS51352"/>
    </source>
</evidence>
<dbReference type="Gene3D" id="3.40.30.10">
    <property type="entry name" value="Glutaredoxin"/>
    <property type="match status" value="1"/>
</dbReference>
<sequence length="189" mass="20540">MTRRSLLPLALAGTAAAAAVALSLPPMSTDAVAASLLGGSGMTGKAAPAFAGINSWVNSPPLKMEELRGKVVLVDFWTYTCINCLNALPYVKAWHEKYKDQGLVVVGVHSPEYEEEKSLAGLKDAISRLGITHPVAQDNDFKTWKSYSNRYWPALYLVDKQGKVVYTHFGEGAYQQTEAQIQALLKQPA</sequence>
<evidence type="ECO:0000313" key="4">
    <source>
        <dbReference type="Proteomes" id="UP000231501"/>
    </source>
</evidence>